<reference evidence="2" key="1">
    <citation type="submission" date="2021-01" db="UniProtKB">
        <authorList>
            <consortium name="EnsemblPlants"/>
        </authorList>
    </citation>
    <scope>IDENTIFICATION</scope>
</reference>
<dbReference type="PANTHER" id="PTHR36341:SF3">
    <property type="entry name" value="DUF2996 FAMILY PROTEIN"/>
    <property type="match status" value="1"/>
</dbReference>
<dbReference type="EnsemblPlants" id="Kaladp1310s0019.1.v1.1">
    <property type="protein sequence ID" value="Kaladp1310s0019.1.v1.1"/>
    <property type="gene ID" value="Kaladp1310s0019.v1.1"/>
</dbReference>
<evidence type="ECO:0000256" key="1">
    <source>
        <dbReference type="SAM" id="MobiDB-lite"/>
    </source>
</evidence>
<protein>
    <submittedName>
        <fullName evidence="2">Uncharacterized protein</fullName>
    </submittedName>
</protein>
<dbReference type="Proteomes" id="UP000594263">
    <property type="component" value="Unplaced"/>
</dbReference>
<proteinExistence type="predicted"/>
<dbReference type="Pfam" id="PF11210">
    <property type="entry name" value="DUF2996"/>
    <property type="match status" value="1"/>
</dbReference>
<evidence type="ECO:0000313" key="2">
    <source>
        <dbReference type="EnsemblPlants" id="Kaladp1310s0019.1.v1.1"/>
    </source>
</evidence>
<dbReference type="Gramene" id="Kaladp1310s0019.1.v1.1">
    <property type="protein sequence ID" value="Kaladp1310s0019.1.v1.1"/>
    <property type="gene ID" value="Kaladp1310s0019.v1.1"/>
</dbReference>
<dbReference type="PANTHER" id="PTHR36341">
    <property type="entry name" value="DUF2996 FAMILY PROTEIN"/>
    <property type="match status" value="1"/>
</dbReference>
<evidence type="ECO:0000313" key="3">
    <source>
        <dbReference type="Proteomes" id="UP000594263"/>
    </source>
</evidence>
<organism evidence="2 3">
    <name type="scientific">Kalanchoe fedtschenkoi</name>
    <name type="common">Lavender scallops</name>
    <name type="synonym">South American air plant</name>
    <dbReference type="NCBI Taxonomy" id="63787"/>
    <lineage>
        <taxon>Eukaryota</taxon>
        <taxon>Viridiplantae</taxon>
        <taxon>Streptophyta</taxon>
        <taxon>Embryophyta</taxon>
        <taxon>Tracheophyta</taxon>
        <taxon>Spermatophyta</taxon>
        <taxon>Magnoliopsida</taxon>
        <taxon>eudicotyledons</taxon>
        <taxon>Gunneridae</taxon>
        <taxon>Pentapetalae</taxon>
        <taxon>Saxifragales</taxon>
        <taxon>Crassulaceae</taxon>
        <taxon>Kalanchoe</taxon>
    </lineage>
</organism>
<feature type="region of interest" description="Disordered" evidence="1">
    <location>
        <begin position="58"/>
        <end position="78"/>
    </location>
</feature>
<dbReference type="OMA" id="VCFAAQE"/>
<accession>A0A7N0VM92</accession>
<name>A0A7N0VM92_KALFE</name>
<sequence length="192" mass="20798">MAARAIGFAASFSSSSYLTRKSVCCSSPPMVIVKVVNSRRTVACSAIQETATSAVATEAKETSLAETEAAAKPKPKPKAAEVPLHQLMEEEVIPALRSTLEAQKDITNIELSFHDNMLEGSFQQKGTPYSFWAFFPDGNLTGPKGFSISSFGAKASTVEPFIVDEKKPTSKHVVFWVEKRLAAQGILPVWTE</sequence>
<dbReference type="InterPro" id="IPR021374">
    <property type="entry name" value="DUF2996"/>
</dbReference>
<keyword evidence="3" id="KW-1185">Reference proteome</keyword>
<dbReference type="AlphaFoldDB" id="A0A7N0VM92"/>